<dbReference type="PANTHER" id="PTHR45644">
    <property type="entry name" value="AAA ATPASE, PUTATIVE (AFU_ORTHOLOGUE AFUA_2G12920)-RELATED-RELATED"/>
    <property type="match status" value="1"/>
</dbReference>
<dbReference type="Pfam" id="PF25246">
    <property type="entry name" value="Nodulin_N"/>
    <property type="match status" value="1"/>
</dbReference>
<keyword evidence="1" id="KW-0547">Nucleotide-binding</keyword>
<reference evidence="5" key="2">
    <citation type="journal article" date="2024" name="Plant">
        <title>Genomic evolution and insights into agronomic trait innovations of Sesamum species.</title>
        <authorList>
            <person name="Miao H."/>
            <person name="Wang L."/>
            <person name="Qu L."/>
            <person name="Liu H."/>
            <person name="Sun Y."/>
            <person name="Le M."/>
            <person name="Wang Q."/>
            <person name="Wei S."/>
            <person name="Zheng Y."/>
            <person name="Lin W."/>
            <person name="Duan Y."/>
            <person name="Cao H."/>
            <person name="Xiong S."/>
            <person name="Wang X."/>
            <person name="Wei L."/>
            <person name="Li C."/>
            <person name="Ma Q."/>
            <person name="Ju M."/>
            <person name="Zhao R."/>
            <person name="Li G."/>
            <person name="Mu C."/>
            <person name="Tian Q."/>
            <person name="Mei H."/>
            <person name="Zhang T."/>
            <person name="Gao T."/>
            <person name="Zhang H."/>
        </authorList>
    </citation>
    <scope>NUCLEOTIDE SEQUENCE</scope>
    <source>
        <strain evidence="5">KEN8</strain>
    </source>
</reference>
<sequence length="193" mass="22051">MFFCNYYFVALIGDTVKYIGSLPITVFSYSNFNKEHNNIAYDMVLLNSELVACSLKLLTVIVYPQYQGVAQVLIAYHEVVFRLEHYANFKSEFEKKLLAEANPPPGDIGVTIDGIGAFENVKKTLKELVMLPRPRPILFGKGLLTKMIECENSDLNFVRRIVGPMKEKFDKYWKQCCLVLVVAVSLIPDLKWI</sequence>
<feature type="domain" description="Nodulin homeobox N-terminal" evidence="4">
    <location>
        <begin position="30"/>
        <end position="79"/>
    </location>
</feature>
<comment type="caution">
    <text evidence="5">The sequence shown here is derived from an EMBL/GenBank/DDBJ whole genome shotgun (WGS) entry which is preliminary data.</text>
</comment>
<dbReference type="InterPro" id="IPR051701">
    <property type="entry name" value="Mito_OM_Translocase_MSP1"/>
</dbReference>
<feature type="non-terminal residue" evidence="5">
    <location>
        <position position="193"/>
    </location>
</feature>
<evidence type="ECO:0000256" key="2">
    <source>
        <dbReference type="ARBA" id="ARBA00022840"/>
    </source>
</evidence>
<dbReference type="PANTHER" id="PTHR45644:SF73">
    <property type="entry name" value="AAA-TYPE ATPASE FAMILY PROTEIN"/>
    <property type="match status" value="1"/>
</dbReference>
<name>A0AAW2QZG7_9LAMI</name>
<dbReference type="GO" id="GO:0003677">
    <property type="term" value="F:DNA binding"/>
    <property type="evidence" value="ECO:0007669"/>
    <property type="project" value="InterPro"/>
</dbReference>
<dbReference type="InterPro" id="IPR057287">
    <property type="entry name" value="Ndx_N"/>
</dbReference>
<proteinExistence type="predicted"/>
<keyword evidence="2" id="KW-0067">ATP-binding</keyword>
<reference evidence="5" key="1">
    <citation type="submission" date="2020-06" db="EMBL/GenBank/DDBJ databases">
        <authorList>
            <person name="Li T."/>
            <person name="Hu X."/>
            <person name="Zhang T."/>
            <person name="Song X."/>
            <person name="Zhang H."/>
            <person name="Dai N."/>
            <person name="Sheng W."/>
            <person name="Hou X."/>
            <person name="Wei L."/>
        </authorList>
    </citation>
    <scope>NUCLEOTIDE SEQUENCE</scope>
    <source>
        <strain evidence="5">KEN8</strain>
        <tissue evidence="5">Leaf</tissue>
    </source>
</reference>
<protein>
    <recommendedName>
        <fullName evidence="6">hAT-like transposase RNase-H fold domain-containing protein</fullName>
    </recommendedName>
</protein>
<evidence type="ECO:0000256" key="1">
    <source>
        <dbReference type="ARBA" id="ARBA00022741"/>
    </source>
</evidence>
<dbReference type="Pfam" id="PF14372">
    <property type="entry name" value="hAT-like_RNase-H"/>
    <property type="match status" value="1"/>
</dbReference>
<gene>
    <name evidence="5" type="ORF">Scaly_0998800</name>
</gene>
<dbReference type="EMBL" id="JACGWM010000005">
    <property type="protein sequence ID" value="KAL0373172.1"/>
    <property type="molecule type" value="Genomic_DNA"/>
</dbReference>
<evidence type="ECO:0000259" key="4">
    <source>
        <dbReference type="Pfam" id="PF25246"/>
    </source>
</evidence>
<dbReference type="InterPro" id="IPR025525">
    <property type="entry name" value="hAT-like_transposase_RNase-H"/>
</dbReference>
<feature type="domain" description="hAT-like transposase RNase-H fold" evidence="3">
    <location>
        <begin position="147"/>
        <end position="191"/>
    </location>
</feature>
<accession>A0AAW2QZG7</accession>
<dbReference type="GO" id="GO:0005524">
    <property type="term" value="F:ATP binding"/>
    <property type="evidence" value="ECO:0007669"/>
    <property type="project" value="UniProtKB-KW"/>
</dbReference>
<dbReference type="AlphaFoldDB" id="A0AAW2QZG7"/>
<evidence type="ECO:0000313" key="5">
    <source>
        <dbReference type="EMBL" id="KAL0373172.1"/>
    </source>
</evidence>
<organism evidence="5">
    <name type="scientific">Sesamum calycinum</name>
    <dbReference type="NCBI Taxonomy" id="2727403"/>
    <lineage>
        <taxon>Eukaryota</taxon>
        <taxon>Viridiplantae</taxon>
        <taxon>Streptophyta</taxon>
        <taxon>Embryophyta</taxon>
        <taxon>Tracheophyta</taxon>
        <taxon>Spermatophyta</taxon>
        <taxon>Magnoliopsida</taxon>
        <taxon>eudicotyledons</taxon>
        <taxon>Gunneridae</taxon>
        <taxon>Pentapetalae</taxon>
        <taxon>asterids</taxon>
        <taxon>lamiids</taxon>
        <taxon>Lamiales</taxon>
        <taxon>Pedaliaceae</taxon>
        <taxon>Sesamum</taxon>
    </lineage>
</organism>
<evidence type="ECO:0000259" key="3">
    <source>
        <dbReference type="Pfam" id="PF14372"/>
    </source>
</evidence>
<evidence type="ECO:0008006" key="6">
    <source>
        <dbReference type="Google" id="ProtNLM"/>
    </source>
</evidence>
<dbReference type="GO" id="GO:0005741">
    <property type="term" value="C:mitochondrial outer membrane"/>
    <property type="evidence" value="ECO:0007669"/>
    <property type="project" value="TreeGrafter"/>
</dbReference>